<feature type="compositionally biased region" description="Basic and acidic residues" evidence="2">
    <location>
        <begin position="194"/>
        <end position="211"/>
    </location>
</feature>
<feature type="domain" description="DNA-directed DNA polymerase family A palm" evidence="3">
    <location>
        <begin position="569"/>
        <end position="703"/>
    </location>
</feature>
<name>A0A7R9I244_9NEOP</name>
<accession>A0A7R9I244</accession>
<dbReference type="Pfam" id="PF00476">
    <property type="entry name" value="DNA_pol_A"/>
    <property type="match status" value="1"/>
</dbReference>
<proteinExistence type="predicted"/>
<evidence type="ECO:0000259" key="3">
    <source>
        <dbReference type="Pfam" id="PF00476"/>
    </source>
</evidence>
<dbReference type="PANTHER" id="PTHR10133:SF27">
    <property type="entry name" value="DNA POLYMERASE NU"/>
    <property type="match status" value="1"/>
</dbReference>
<dbReference type="GO" id="GO:0006302">
    <property type="term" value="P:double-strand break repair"/>
    <property type="evidence" value="ECO:0007669"/>
    <property type="project" value="TreeGrafter"/>
</dbReference>
<keyword evidence="1" id="KW-0235">DNA replication</keyword>
<evidence type="ECO:0000256" key="1">
    <source>
        <dbReference type="ARBA" id="ARBA00022705"/>
    </source>
</evidence>
<feature type="region of interest" description="Disordered" evidence="2">
    <location>
        <begin position="194"/>
        <end position="213"/>
    </location>
</feature>
<dbReference type="GO" id="GO:0003677">
    <property type="term" value="F:DNA binding"/>
    <property type="evidence" value="ECO:0007669"/>
    <property type="project" value="InterPro"/>
</dbReference>
<organism evidence="4">
    <name type="scientific">Timema bartmani</name>
    <dbReference type="NCBI Taxonomy" id="61472"/>
    <lineage>
        <taxon>Eukaryota</taxon>
        <taxon>Metazoa</taxon>
        <taxon>Ecdysozoa</taxon>
        <taxon>Arthropoda</taxon>
        <taxon>Hexapoda</taxon>
        <taxon>Insecta</taxon>
        <taxon>Pterygota</taxon>
        <taxon>Neoptera</taxon>
        <taxon>Polyneoptera</taxon>
        <taxon>Phasmatodea</taxon>
        <taxon>Timematodea</taxon>
        <taxon>Timematoidea</taxon>
        <taxon>Timematidae</taxon>
        <taxon>Timema</taxon>
    </lineage>
</organism>
<dbReference type="AlphaFoldDB" id="A0A7R9I244"/>
<dbReference type="PANTHER" id="PTHR10133">
    <property type="entry name" value="DNA POLYMERASE I"/>
    <property type="match status" value="1"/>
</dbReference>
<evidence type="ECO:0000313" key="4">
    <source>
        <dbReference type="EMBL" id="CAD7444564.1"/>
    </source>
</evidence>
<dbReference type="GO" id="GO:0003887">
    <property type="term" value="F:DNA-directed DNA polymerase activity"/>
    <property type="evidence" value="ECO:0007669"/>
    <property type="project" value="InterPro"/>
</dbReference>
<dbReference type="GO" id="GO:0006261">
    <property type="term" value="P:DNA-templated DNA replication"/>
    <property type="evidence" value="ECO:0007669"/>
    <property type="project" value="InterPro"/>
</dbReference>
<dbReference type="EMBL" id="OD566745">
    <property type="protein sequence ID" value="CAD7444564.1"/>
    <property type="molecule type" value="Genomic_DNA"/>
</dbReference>
<sequence>MSNVCYNESLMQEKSGFSNNYKSINEESDEESNKIWDDIGWFDVLTTTLKNCQKQNSISDSLNSSDASFITNQIDDEFCVINKHDSCDEHIINYNNDLSNDSISFSDICDQHSFFDGGKVNSSCDEQKYNSPRSTVQVCPESSNDVQMLNSQTSQFMNIAKISNSNSQFDKVSEDDFSWLDEISFTGTPDKHICTDSHKHKNEKSSPESKKLRNNILLTKTSPSIEESSDILISQETKQIVCGKNKQEIKNNPKVKQKIFRTKTAIDNTHITVSFMNPFLPKLSRKSSNKKMNTINKPFDALRKEHFISDDNEDNKSEVTIGSANITSNAEKITKLDMSKPRTSLSCRKTRKLVKKESPLIQTTLHFNKKHSENMLEKRNEEAICFNFLTEEMFADIENKMVEHEIQEVALTIIYKEGFCQLNKPEKSSKSAQCTRSGIMFAISSINSDTKYYFLRINPGDSTNTGATRNFLQYLLSSPFRKICYEAQEMYSYLIDMFHFPARQVCLTWLLLDPLVGSWLLDPDQPIHTFSEAIDRFGTKPAITEDGEIEVRISLANALVVLSPTAEDEEIEVRISGQIDLLEAAAHKAAGKPFHLNSTVQLRSILYEELKLDQKHSIHIKETISLKAKSTSEPVLRQLEAVHPLPGIILKYRHLHKIRSTYVEGMIQHIQRNYIFTTWEQTAAATGRLTSSNPNLQAVPKHQVSLKSHVTAGFGILADLLTARYPGSIPFCLGFGILADLLTARYPGSIPFCLGFGILADLLTARYPGSIPFCLGFGILADLLTARYPGSIPFCLGFGILADLLTARYPGSIPFCLGFGILADLLTARYPGSIPFCLGFGILADLLTARYPGSIPFCLGFGILADLLSTGSSGSISFC</sequence>
<dbReference type="InterPro" id="IPR001098">
    <property type="entry name" value="DNA-dir_DNA_pol_A_palm_dom"/>
</dbReference>
<dbReference type="Gene3D" id="1.20.1060.10">
    <property type="entry name" value="Taq DNA Polymerase, Chain T, domain 4"/>
    <property type="match status" value="1"/>
</dbReference>
<evidence type="ECO:0000256" key="2">
    <source>
        <dbReference type="SAM" id="MobiDB-lite"/>
    </source>
</evidence>
<protein>
    <recommendedName>
        <fullName evidence="3">DNA-directed DNA polymerase family A palm domain-containing protein</fullName>
    </recommendedName>
</protein>
<dbReference type="InterPro" id="IPR043502">
    <property type="entry name" value="DNA/RNA_pol_sf"/>
</dbReference>
<dbReference type="Gene3D" id="3.30.70.370">
    <property type="match status" value="1"/>
</dbReference>
<dbReference type="InterPro" id="IPR002298">
    <property type="entry name" value="DNA_polymerase_A"/>
</dbReference>
<reference evidence="4" key="1">
    <citation type="submission" date="2020-11" db="EMBL/GenBank/DDBJ databases">
        <authorList>
            <person name="Tran Van P."/>
        </authorList>
    </citation>
    <scope>NUCLEOTIDE SEQUENCE</scope>
</reference>
<gene>
    <name evidence="4" type="ORF">TBIB3V08_LOCUS6939</name>
</gene>
<dbReference type="SUPFAM" id="SSF56672">
    <property type="entry name" value="DNA/RNA polymerases"/>
    <property type="match status" value="1"/>
</dbReference>